<name>A0A2W7RAY1_9BACT</name>
<comment type="caution">
    <text evidence="7">The sequence shown here is derived from an EMBL/GenBank/DDBJ whole genome shotgun (WGS) entry which is preliminary data.</text>
</comment>
<feature type="chain" id="PRO_5016088918" description="histidine kinase" evidence="5">
    <location>
        <begin position="27"/>
        <end position="1097"/>
    </location>
</feature>
<dbReference type="InterPro" id="IPR015943">
    <property type="entry name" value="WD40/YVTN_repeat-like_dom_sf"/>
</dbReference>
<organism evidence="7 8">
    <name type="scientific">Algoriphagus chordae</name>
    <dbReference type="NCBI Taxonomy" id="237019"/>
    <lineage>
        <taxon>Bacteria</taxon>
        <taxon>Pseudomonadati</taxon>
        <taxon>Bacteroidota</taxon>
        <taxon>Cytophagia</taxon>
        <taxon>Cytophagales</taxon>
        <taxon>Cyclobacteriaceae</taxon>
        <taxon>Algoriphagus</taxon>
    </lineage>
</organism>
<keyword evidence="4" id="KW-0812">Transmembrane</keyword>
<dbReference type="Gene3D" id="3.30.565.10">
    <property type="entry name" value="Histidine kinase-like ATPase, C-terminal domain"/>
    <property type="match status" value="1"/>
</dbReference>
<dbReference type="Pfam" id="PF02518">
    <property type="entry name" value="HATPase_c"/>
    <property type="match status" value="1"/>
</dbReference>
<dbReference type="InterPro" id="IPR003594">
    <property type="entry name" value="HATPase_dom"/>
</dbReference>
<dbReference type="Gene3D" id="2.130.10.10">
    <property type="entry name" value="YVTN repeat-like/Quinoprotein amine dehydrogenase"/>
    <property type="match status" value="2"/>
</dbReference>
<reference evidence="7 8" key="1">
    <citation type="submission" date="2018-06" db="EMBL/GenBank/DDBJ databases">
        <title>Genomic Encyclopedia of Archaeal and Bacterial Type Strains, Phase II (KMG-II): from individual species to whole genera.</title>
        <authorList>
            <person name="Goeker M."/>
        </authorList>
    </citation>
    <scope>NUCLEOTIDE SEQUENCE [LARGE SCALE GENOMIC DNA]</scope>
    <source>
        <strain evidence="7 8">DSM 19830</strain>
    </source>
</reference>
<dbReference type="Proteomes" id="UP000248882">
    <property type="component" value="Unassembled WGS sequence"/>
</dbReference>
<dbReference type="RefSeq" id="WP_111316408.1">
    <property type="nucleotide sequence ID" value="NZ_QKZT01000001.1"/>
</dbReference>
<feature type="domain" description="Histidine kinase" evidence="6">
    <location>
        <begin position="841"/>
        <end position="1097"/>
    </location>
</feature>
<keyword evidence="7" id="KW-0418">Kinase</keyword>
<keyword evidence="4" id="KW-0472">Membrane</keyword>
<evidence type="ECO:0000313" key="8">
    <source>
        <dbReference type="Proteomes" id="UP000248882"/>
    </source>
</evidence>
<dbReference type="OrthoDB" id="9806995at2"/>
<evidence type="ECO:0000259" key="6">
    <source>
        <dbReference type="PROSITE" id="PS50109"/>
    </source>
</evidence>
<dbReference type="PANTHER" id="PTHR43065">
    <property type="entry name" value="SENSOR HISTIDINE KINASE"/>
    <property type="match status" value="1"/>
</dbReference>
<dbReference type="AlphaFoldDB" id="A0A2W7RAY1"/>
<dbReference type="SUPFAM" id="SSF47384">
    <property type="entry name" value="Homodimeric domain of signal transducing histidine kinase"/>
    <property type="match status" value="1"/>
</dbReference>
<dbReference type="EC" id="2.7.13.3" evidence="2"/>
<dbReference type="Gene3D" id="1.10.287.130">
    <property type="match status" value="1"/>
</dbReference>
<dbReference type="PROSITE" id="PS50109">
    <property type="entry name" value="HIS_KIN"/>
    <property type="match status" value="1"/>
</dbReference>
<dbReference type="SUPFAM" id="SSF55874">
    <property type="entry name" value="ATPase domain of HSP90 chaperone/DNA topoisomerase II/histidine kinase"/>
    <property type="match status" value="1"/>
</dbReference>
<dbReference type="SMART" id="SM00388">
    <property type="entry name" value="HisKA"/>
    <property type="match status" value="1"/>
</dbReference>
<dbReference type="InterPro" id="IPR011110">
    <property type="entry name" value="Reg_prop"/>
</dbReference>
<dbReference type="PRINTS" id="PR00344">
    <property type="entry name" value="BCTRLSENSOR"/>
</dbReference>
<dbReference type="InterPro" id="IPR036890">
    <property type="entry name" value="HATPase_C_sf"/>
</dbReference>
<feature type="signal peptide" evidence="5">
    <location>
        <begin position="1"/>
        <end position="26"/>
    </location>
</feature>
<dbReference type="Pfam" id="PF07495">
    <property type="entry name" value="Y_Y_Y"/>
    <property type="match status" value="1"/>
</dbReference>
<dbReference type="EMBL" id="QKZT01000001">
    <property type="protein sequence ID" value="PZX58128.1"/>
    <property type="molecule type" value="Genomic_DNA"/>
</dbReference>
<dbReference type="GO" id="GO:0000155">
    <property type="term" value="F:phosphorelay sensor kinase activity"/>
    <property type="evidence" value="ECO:0007669"/>
    <property type="project" value="InterPro"/>
</dbReference>
<keyword evidence="7" id="KW-0808">Transferase</keyword>
<dbReference type="InterPro" id="IPR003661">
    <property type="entry name" value="HisK_dim/P_dom"/>
</dbReference>
<dbReference type="Gene3D" id="2.60.40.10">
    <property type="entry name" value="Immunoglobulins"/>
    <property type="match status" value="1"/>
</dbReference>
<dbReference type="Pfam" id="PF07494">
    <property type="entry name" value="Reg_prop"/>
    <property type="match status" value="1"/>
</dbReference>
<dbReference type="InterPro" id="IPR013783">
    <property type="entry name" value="Ig-like_fold"/>
</dbReference>
<dbReference type="Pfam" id="PF00512">
    <property type="entry name" value="HisKA"/>
    <property type="match status" value="1"/>
</dbReference>
<protein>
    <recommendedName>
        <fullName evidence="2">histidine kinase</fullName>
        <ecNumber evidence="2">2.7.13.3</ecNumber>
    </recommendedName>
</protein>
<keyword evidence="3" id="KW-0597">Phosphoprotein</keyword>
<dbReference type="InterPro" id="IPR011123">
    <property type="entry name" value="Y_Y_Y"/>
</dbReference>
<evidence type="ECO:0000313" key="7">
    <source>
        <dbReference type="EMBL" id="PZX58128.1"/>
    </source>
</evidence>
<dbReference type="InterPro" id="IPR004358">
    <property type="entry name" value="Sig_transdc_His_kin-like_C"/>
</dbReference>
<dbReference type="InterPro" id="IPR036097">
    <property type="entry name" value="HisK_dim/P_sf"/>
</dbReference>
<keyword evidence="4" id="KW-1133">Transmembrane helix</keyword>
<evidence type="ECO:0000256" key="4">
    <source>
        <dbReference type="SAM" id="Phobius"/>
    </source>
</evidence>
<gene>
    <name evidence="7" type="ORF">LV85_00314</name>
</gene>
<sequence>MKSYFLKCFTLLSILLLLLFSAVSYGQINASKGVPSFTNYVVGDLSAAGQQVWDLGQDKFGYLYVGTSSGLQRFDGVNWELLSSPIQDFNTNVRATYLSTSGTYYYGSIGDFGYISSDSLGNTILKSVIEGLPEDFIFNDIWTIREAGGDIYFQAREAIFIYTPETENEGSRIRVWKPDTSFMYGFSFEGRYYAHQMDLGLFRETNKILELIPGSDFLGEERVQVLLPHKNPGEFLVGAFAGGLYLFDGENFKPFKTDIDSLLQVRSLYKALALPNNTYAMSILGHGFFIIDQDGKALSQFTTKNSIPDQSVYSFFLDNTQNLWVGTNAGLSKIELFSPVTRFDSDQYEVGNLLSLNAYGEDLYIGGSTTVLYIDKEDGLIKPVKNLPNTQVFDLEDDGNQVIATGVGLYEIRGDQATIVEGTEDFQSLQVLISKKHEGYVIISGNDGIHVLKRSLTGSGKYLYEVIGQVSQVQRSIYSLMEDAHGEIWGGTQAGILYRVQIPNTASGNLDVDNSKVTEYSDKDGVRGLSGQIVDVSGRVYTSGIDGFYYFDHASESFIRDNVFSFSDEVADINLDTYGLGANQFGNVTLDFIGEKRLALLQPDSSYILQEYPYNLITASFTGSGYTEPTGIFWFGTDEGLLRVDPNSNYKTDYPTLLYFNSVVSGNDKLILPEFFENEVPELEYKGNKINFKYISPFFVKENRMQYQTFLEGLDEDWTEWESKTNREFSNLPYGTYSFRVRAKNTFNTISDEITYNFVILPPWYATWWAFILYFIAFGLLVYALVRFQTGRVLAREKNKNRDIELAHAKEIEKAYQDLKNTQSQLIHSEKMASLGELTAGIAHEIQNPLNFVNNFSEVSEELIDEMKEEYEKGNMKMVLEISNDLKENLSKIKHHGKRADSIVKGMLAHSRSNTNDAKPTNINALAEEFLRLSYHGLRAKDKSFNADFDSDLDYNIPEINVVGQDVGRVILNLINNAFYACADRSRNALTQNDNKSESTNGKSTYNPKVIVQTRLIDLAGDLGGIEVCIKDNGGGIPKAIKDKIFQPFFTTKPTGSGTGLGLSISYDIIKAHGGDMRVKSIEGEGTEMIIFLPIHT</sequence>
<comment type="catalytic activity">
    <reaction evidence="1">
        <text>ATP + protein L-histidine = ADP + protein N-phospho-L-histidine.</text>
        <dbReference type="EC" id="2.7.13.3"/>
    </reaction>
</comment>
<evidence type="ECO:0000256" key="3">
    <source>
        <dbReference type="ARBA" id="ARBA00022553"/>
    </source>
</evidence>
<dbReference type="PANTHER" id="PTHR43065:SF42">
    <property type="entry name" value="TWO-COMPONENT SENSOR PPRA"/>
    <property type="match status" value="1"/>
</dbReference>
<evidence type="ECO:0000256" key="5">
    <source>
        <dbReference type="SAM" id="SignalP"/>
    </source>
</evidence>
<dbReference type="CDD" id="cd00082">
    <property type="entry name" value="HisKA"/>
    <property type="match status" value="1"/>
</dbReference>
<dbReference type="SMART" id="SM00387">
    <property type="entry name" value="HATPase_c"/>
    <property type="match status" value="1"/>
</dbReference>
<evidence type="ECO:0000256" key="1">
    <source>
        <dbReference type="ARBA" id="ARBA00000085"/>
    </source>
</evidence>
<evidence type="ECO:0000256" key="2">
    <source>
        <dbReference type="ARBA" id="ARBA00012438"/>
    </source>
</evidence>
<proteinExistence type="predicted"/>
<accession>A0A2W7RAY1</accession>
<keyword evidence="8" id="KW-1185">Reference proteome</keyword>
<dbReference type="InterPro" id="IPR005467">
    <property type="entry name" value="His_kinase_dom"/>
</dbReference>
<keyword evidence="5" id="KW-0732">Signal</keyword>
<feature type="transmembrane region" description="Helical" evidence="4">
    <location>
        <begin position="764"/>
        <end position="786"/>
    </location>
</feature>